<organism evidence="2 3">
    <name type="scientific">Stylosanthes scabra</name>
    <dbReference type="NCBI Taxonomy" id="79078"/>
    <lineage>
        <taxon>Eukaryota</taxon>
        <taxon>Viridiplantae</taxon>
        <taxon>Streptophyta</taxon>
        <taxon>Embryophyta</taxon>
        <taxon>Tracheophyta</taxon>
        <taxon>Spermatophyta</taxon>
        <taxon>Magnoliopsida</taxon>
        <taxon>eudicotyledons</taxon>
        <taxon>Gunneridae</taxon>
        <taxon>Pentapetalae</taxon>
        <taxon>rosids</taxon>
        <taxon>fabids</taxon>
        <taxon>Fabales</taxon>
        <taxon>Fabaceae</taxon>
        <taxon>Papilionoideae</taxon>
        <taxon>50 kb inversion clade</taxon>
        <taxon>dalbergioids sensu lato</taxon>
        <taxon>Dalbergieae</taxon>
        <taxon>Pterocarpus clade</taxon>
        <taxon>Stylosanthes</taxon>
    </lineage>
</organism>
<evidence type="ECO:0000313" key="2">
    <source>
        <dbReference type="EMBL" id="MED6132443.1"/>
    </source>
</evidence>
<gene>
    <name evidence="2" type="ORF">PIB30_019042</name>
</gene>
<accession>A0ABU6S9I5</accession>
<keyword evidence="3" id="KW-1185">Reference proteome</keyword>
<protein>
    <submittedName>
        <fullName evidence="2">Uncharacterized protein</fullName>
    </submittedName>
</protein>
<evidence type="ECO:0000256" key="1">
    <source>
        <dbReference type="SAM" id="MobiDB-lite"/>
    </source>
</evidence>
<dbReference type="Proteomes" id="UP001341840">
    <property type="component" value="Unassembled WGS sequence"/>
</dbReference>
<proteinExistence type="predicted"/>
<reference evidence="2 3" key="1">
    <citation type="journal article" date="2023" name="Plants (Basel)">
        <title>Bridging the Gap: Combining Genomics and Transcriptomics Approaches to Understand Stylosanthes scabra, an Orphan Legume from the Brazilian Caatinga.</title>
        <authorList>
            <person name="Ferreira-Neto J.R.C."/>
            <person name="da Silva M.D."/>
            <person name="Binneck E."/>
            <person name="de Melo N.F."/>
            <person name="da Silva R.H."/>
            <person name="de Melo A.L.T.M."/>
            <person name="Pandolfi V."/>
            <person name="Bustamante F.O."/>
            <person name="Brasileiro-Vidal A.C."/>
            <person name="Benko-Iseppon A.M."/>
        </authorList>
    </citation>
    <scope>NUCLEOTIDE SEQUENCE [LARGE SCALE GENOMIC DNA]</scope>
    <source>
        <tissue evidence="2">Leaves</tissue>
    </source>
</reference>
<dbReference type="EMBL" id="JASCZI010060473">
    <property type="protein sequence ID" value="MED6132443.1"/>
    <property type="molecule type" value="Genomic_DNA"/>
</dbReference>
<feature type="region of interest" description="Disordered" evidence="1">
    <location>
        <begin position="16"/>
        <end position="99"/>
    </location>
</feature>
<feature type="compositionally biased region" description="Acidic residues" evidence="1">
    <location>
        <begin position="78"/>
        <end position="95"/>
    </location>
</feature>
<feature type="compositionally biased region" description="Polar residues" evidence="1">
    <location>
        <begin position="16"/>
        <end position="41"/>
    </location>
</feature>
<evidence type="ECO:0000313" key="3">
    <source>
        <dbReference type="Proteomes" id="UP001341840"/>
    </source>
</evidence>
<feature type="compositionally biased region" description="Acidic residues" evidence="1">
    <location>
        <begin position="56"/>
        <end position="68"/>
    </location>
</feature>
<sequence>MKAQLSNITELLSKFTSQMTIKPQPSHQPSNSNELLSQTLPNPKDGINVVQSDGVKEEDEEEDVGEEELLYKLSAELASEESSDDEEESEEDEVESADKEEVFFAVTVYRGIGEIREESTEKCADPASAFIIIILSI</sequence>
<comment type="caution">
    <text evidence="2">The sequence shown here is derived from an EMBL/GenBank/DDBJ whole genome shotgun (WGS) entry which is preliminary data.</text>
</comment>
<name>A0ABU6S9I5_9FABA</name>